<dbReference type="Proteomes" id="UP000184031">
    <property type="component" value="Unassembled WGS sequence"/>
</dbReference>
<protein>
    <recommendedName>
        <fullName evidence="6">Lipocalin-like</fullName>
    </recommendedName>
</protein>
<sequence length="182" mass="20321">MKKTAKVLVLMLSMTSIQSCQKDTSFLITENSVGPLSQTTKVSELESVFAQDSIVQDTTAIKLGDSNKKIEVFEKGGKHLLTLTPSSDSIPTIENIRIHDPRYVSENGIGLQSTFKDIEKNYKSKKIVTTLNSIVIFPKGSNLYFTIDKQELPSELRFTTSTIEAVQVPDEAKIKYLMLGWE</sequence>
<dbReference type="EMBL" id="FRAT01000008">
    <property type="protein sequence ID" value="SHL23591.1"/>
    <property type="molecule type" value="Genomic_DNA"/>
</dbReference>
<feature type="chain" id="PRO_5009923061" description="Lipocalin-like" evidence="1">
    <location>
        <begin position="23"/>
        <end position="182"/>
    </location>
</feature>
<feature type="signal peptide" evidence="1">
    <location>
        <begin position="1"/>
        <end position="22"/>
    </location>
</feature>
<gene>
    <name evidence="2" type="ORF">SAMN04487891_106106</name>
    <name evidence="3" type="ORF">SAMN05216293_3014</name>
</gene>
<dbReference type="InterPro" id="IPR038714">
    <property type="entry name" value="YfeY-like_sf"/>
</dbReference>
<dbReference type="EMBL" id="FOKU01000006">
    <property type="protein sequence ID" value="SFC12896.1"/>
    <property type="molecule type" value="Genomic_DNA"/>
</dbReference>
<reference evidence="3 4" key="1">
    <citation type="submission" date="2016-11" db="EMBL/GenBank/DDBJ databases">
        <authorList>
            <person name="Varghese N."/>
            <person name="Submissions S."/>
        </authorList>
    </citation>
    <scope>NUCLEOTIDE SEQUENCE [LARGE SCALE GENOMIC DNA]</scope>
    <source>
        <strain evidence="3 4">CGMCC 1.12174</strain>
        <strain evidence="2 5">DSM 26351</strain>
    </source>
</reference>
<accession>A0A1M6YZ85</accession>
<evidence type="ECO:0000313" key="2">
    <source>
        <dbReference type="EMBL" id="SFC12896.1"/>
    </source>
</evidence>
<evidence type="ECO:0000313" key="5">
    <source>
        <dbReference type="Proteomes" id="UP000198940"/>
    </source>
</evidence>
<keyword evidence="1" id="KW-0732">Signal</keyword>
<dbReference type="STRING" id="1055723.SAMN05216293_3014"/>
<dbReference type="PROSITE" id="PS51257">
    <property type="entry name" value="PROKAR_LIPOPROTEIN"/>
    <property type="match status" value="1"/>
</dbReference>
<evidence type="ECO:0000313" key="3">
    <source>
        <dbReference type="EMBL" id="SHL23591.1"/>
    </source>
</evidence>
<evidence type="ECO:0000313" key="4">
    <source>
        <dbReference type="Proteomes" id="UP000184031"/>
    </source>
</evidence>
<proteinExistence type="predicted"/>
<dbReference type="Gene3D" id="2.60.460.10">
    <property type="entry name" value="protein yfey like domain"/>
    <property type="match status" value="1"/>
</dbReference>
<dbReference type="Proteomes" id="UP000198940">
    <property type="component" value="Unassembled WGS sequence"/>
</dbReference>
<name>A0A1M6YZ85_9FLAO</name>
<keyword evidence="5" id="KW-1185">Reference proteome</keyword>
<dbReference type="RefSeq" id="WP_072881321.1">
    <property type="nucleotide sequence ID" value="NZ_FOKU01000006.1"/>
</dbReference>
<comment type="caution">
    <text evidence="3">The sequence shown here is derived from an EMBL/GenBank/DDBJ whole genome shotgun (WGS) entry which is preliminary data.</text>
</comment>
<organism evidence="3 4">
    <name type="scientific">Flagellimonas taeanensis</name>
    <dbReference type="NCBI Taxonomy" id="1005926"/>
    <lineage>
        <taxon>Bacteria</taxon>
        <taxon>Pseudomonadati</taxon>
        <taxon>Bacteroidota</taxon>
        <taxon>Flavobacteriia</taxon>
        <taxon>Flavobacteriales</taxon>
        <taxon>Flavobacteriaceae</taxon>
        <taxon>Flagellimonas</taxon>
    </lineage>
</organism>
<evidence type="ECO:0008006" key="6">
    <source>
        <dbReference type="Google" id="ProtNLM"/>
    </source>
</evidence>
<dbReference type="OrthoDB" id="1436858at2"/>
<evidence type="ECO:0000256" key="1">
    <source>
        <dbReference type="SAM" id="SignalP"/>
    </source>
</evidence>
<dbReference type="AlphaFoldDB" id="A0A1M6YZ85"/>